<organism evidence="1 2">
    <name type="scientific">Sinorhizobium meliloti CCNWSX0020</name>
    <dbReference type="NCBI Taxonomy" id="1107881"/>
    <lineage>
        <taxon>Bacteria</taxon>
        <taxon>Pseudomonadati</taxon>
        <taxon>Pseudomonadota</taxon>
        <taxon>Alphaproteobacteria</taxon>
        <taxon>Hyphomicrobiales</taxon>
        <taxon>Rhizobiaceae</taxon>
        <taxon>Sinorhizobium/Ensifer group</taxon>
        <taxon>Sinorhizobium</taxon>
    </lineage>
</organism>
<reference evidence="1 2" key="1">
    <citation type="journal article" date="2012" name="J. Bacteriol.">
        <title>Draft Genome Sequence of Sinorhizobium meliloti CCNWSX0020, a Nitrogen-Fixing Symbiont with Copper Tolerance Capability Isolated from Lead-Zinc Mine Tailings.</title>
        <authorList>
            <person name="Li Z."/>
            <person name="Ma Z."/>
            <person name="Hao X."/>
            <person name="Wei G."/>
        </authorList>
    </citation>
    <scope>NUCLEOTIDE SEQUENCE [LARGE SCALE GENOMIC DNA]</scope>
    <source>
        <strain evidence="1 2">CCNWSX0020</strain>
    </source>
</reference>
<sequence length="74" mass="8336">MHALARCKRHRHRFLSLSCLDHSGFILPQAKRSALAFRGRPSCALRFARNFWALVNMGILSSVVIETSVADDQP</sequence>
<name>H0G1B5_RHIML</name>
<evidence type="ECO:0000313" key="1">
    <source>
        <dbReference type="EMBL" id="EHK76887.1"/>
    </source>
</evidence>
<evidence type="ECO:0000313" key="2">
    <source>
        <dbReference type="Proteomes" id="UP000004038"/>
    </source>
</evidence>
<proteinExistence type="predicted"/>
<gene>
    <name evidence="1" type="ORF">SM0020_16251</name>
</gene>
<protein>
    <submittedName>
        <fullName evidence="1">Uncharacterized protein</fullName>
    </submittedName>
</protein>
<dbReference type="AlphaFoldDB" id="H0G1B5"/>
<dbReference type="Proteomes" id="UP000004038">
    <property type="component" value="Unassembled WGS sequence"/>
</dbReference>
<accession>H0G1B5</accession>
<dbReference type="PATRIC" id="fig|1107881.3.peg.3308"/>
<dbReference type="EMBL" id="AGVV01000030">
    <property type="protein sequence ID" value="EHK76887.1"/>
    <property type="molecule type" value="Genomic_DNA"/>
</dbReference>